<organism evidence="1 2">
    <name type="scientific">Chionoecetes opilio</name>
    <name type="common">Atlantic snow crab</name>
    <name type="synonym">Cancer opilio</name>
    <dbReference type="NCBI Taxonomy" id="41210"/>
    <lineage>
        <taxon>Eukaryota</taxon>
        <taxon>Metazoa</taxon>
        <taxon>Ecdysozoa</taxon>
        <taxon>Arthropoda</taxon>
        <taxon>Crustacea</taxon>
        <taxon>Multicrustacea</taxon>
        <taxon>Malacostraca</taxon>
        <taxon>Eumalacostraca</taxon>
        <taxon>Eucarida</taxon>
        <taxon>Decapoda</taxon>
        <taxon>Pleocyemata</taxon>
        <taxon>Brachyura</taxon>
        <taxon>Eubrachyura</taxon>
        <taxon>Majoidea</taxon>
        <taxon>Majidae</taxon>
        <taxon>Chionoecetes</taxon>
    </lineage>
</organism>
<dbReference type="AlphaFoldDB" id="A0A8J5BXQ9"/>
<keyword evidence="2" id="KW-1185">Reference proteome</keyword>
<evidence type="ECO:0000313" key="2">
    <source>
        <dbReference type="Proteomes" id="UP000770661"/>
    </source>
</evidence>
<name>A0A8J5BXQ9_CHIOP</name>
<gene>
    <name evidence="1" type="ORF">GWK47_018821</name>
</gene>
<protein>
    <submittedName>
        <fullName evidence="1">Uncharacterized protein</fullName>
    </submittedName>
</protein>
<accession>A0A8J5BXQ9</accession>
<proteinExistence type="predicted"/>
<comment type="caution">
    <text evidence="1">The sequence shown here is derived from an EMBL/GenBank/DDBJ whole genome shotgun (WGS) entry which is preliminary data.</text>
</comment>
<sequence length="146" mass="16377">MFQVAVRGLWMPVLRLYGLPDGHRQPHHPAHHRPGPLPRHLQTGPTWQADLQTLLPDAGLHLAVVAVLGRVSPARMGQLRVRTFRHHVHHQLAAKRRQLQVVHHDPVRGGVPGAADPHVQLLLPGRPLPAPRQGQRRVHLRLRLGV</sequence>
<dbReference type="EMBL" id="JACEEZ010022558">
    <property type="protein sequence ID" value="KAG0712308.1"/>
    <property type="molecule type" value="Genomic_DNA"/>
</dbReference>
<evidence type="ECO:0000313" key="1">
    <source>
        <dbReference type="EMBL" id="KAG0712308.1"/>
    </source>
</evidence>
<reference evidence="1" key="1">
    <citation type="submission" date="2020-07" db="EMBL/GenBank/DDBJ databases">
        <title>The High-quality genome of the commercially important snow crab, Chionoecetes opilio.</title>
        <authorList>
            <person name="Jeong J.-H."/>
            <person name="Ryu S."/>
        </authorList>
    </citation>
    <scope>NUCLEOTIDE SEQUENCE</scope>
    <source>
        <strain evidence="1">MADBK_172401_WGS</strain>
        <tissue evidence="1">Digestive gland</tissue>
    </source>
</reference>
<dbReference type="Proteomes" id="UP000770661">
    <property type="component" value="Unassembled WGS sequence"/>
</dbReference>